<evidence type="ECO:0000256" key="1">
    <source>
        <dbReference type="ARBA" id="ARBA00004496"/>
    </source>
</evidence>
<dbReference type="PROSITE" id="PS50297">
    <property type="entry name" value="ANK_REP_REGION"/>
    <property type="match status" value="1"/>
</dbReference>
<evidence type="ECO:0000256" key="13">
    <source>
        <dbReference type="PROSITE-ProRule" id="PRU00023"/>
    </source>
</evidence>
<evidence type="ECO:0000256" key="2">
    <source>
        <dbReference type="ARBA" id="ARBA00009262"/>
    </source>
</evidence>
<dbReference type="Pfam" id="PF18826">
    <property type="entry name" value="bVLRF1"/>
    <property type="match status" value="1"/>
</dbReference>
<dbReference type="GO" id="GO:0036503">
    <property type="term" value="P:ERAD pathway"/>
    <property type="evidence" value="ECO:0007669"/>
    <property type="project" value="TreeGrafter"/>
</dbReference>
<keyword evidence="8" id="KW-0863">Zinc-finger</keyword>
<dbReference type="GO" id="GO:0004519">
    <property type="term" value="F:endonuclease activity"/>
    <property type="evidence" value="ECO:0007669"/>
    <property type="project" value="UniProtKB-KW"/>
</dbReference>
<evidence type="ECO:0000256" key="4">
    <source>
        <dbReference type="ARBA" id="ARBA00022722"/>
    </source>
</evidence>
<protein>
    <recommendedName>
        <fullName evidence="16">VLRF1 domain-containing protein</fullName>
    </recommendedName>
</protein>
<evidence type="ECO:0000256" key="12">
    <source>
        <dbReference type="ARBA" id="ARBA00023054"/>
    </source>
</evidence>
<dbReference type="SUPFAM" id="SSF48403">
    <property type="entry name" value="Ankyrin repeat"/>
    <property type="match status" value="1"/>
</dbReference>
<feature type="region of interest" description="Disordered" evidence="15">
    <location>
        <begin position="417"/>
        <end position="453"/>
    </location>
</feature>
<dbReference type="GO" id="GO:0008270">
    <property type="term" value="F:zinc ion binding"/>
    <property type="evidence" value="ECO:0007669"/>
    <property type="project" value="UniProtKB-KW"/>
</dbReference>
<dbReference type="InterPro" id="IPR036770">
    <property type="entry name" value="Ankyrin_rpt-contain_sf"/>
</dbReference>
<feature type="compositionally biased region" description="Low complexity" evidence="15">
    <location>
        <begin position="137"/>
        <end position="165"/>
    </location>
</feature>
<feature type="region of interest" description="Disordered" evidence="15">
    <location>
        <begin position="46"/>
        <end position="77"/>
    </location>
</feature>
<dbReference type="PROSITE" id="PS50088">
    <property type="entry name" value="ANK_REPEAT"/>
    <property type="match status" value="1"/>
</dbReference>
<name>D8LFL3_ECTSI</name>
<dbReference type="OrthoDB" id="429841at2759"/>
<keyword evidence="3 14" id="KW-0963">Cytoplasm</keyword>
<evidence type="ECO:0000259" key="16">
    <source>
        <dbReference type="PROSITE" id="PS52044"/>
    </source>
</evidence>
<dbReference type="InterPro" id="IPR002110">
    <property type="entry name" value="Ankyrin_rpt"/>
</dbReference>
<evidence type="ECO:0000256" key="14">
    <source>
        <dbReference type="PROSITE-ProRule" id="PRU01389"/>
    </source>
</evidence>
<keyword evidence="5" id="KW-0479">Metal-binding</keyword>
<reference evidence="17 18" key="1">
    <citation type="journal article" date="2010" name="Nature">
        <title>The Ectocarpus genome and the independent evolution of multicellularity in brown algae.</title>
        <authorList>
            <person name="Cock J.M."/>
            <person name="Sterck L."/>
            <person name="Rouze P."/>
            <person name="Scornet D."/>
            <person name="Allen A.E."/>
            <person name="Amoutzias G."/>
            <person name="Anthouard V."/>
            <person name="Artiguenave F."/>
            <person name="Aury J.M."/>
            <person name="Badger J.H."/>
            <person name="Beszteri B."/>
            <person name="Billiau K."/>
            <person name="Bonnet E."/>
            <person name="Bothwell J.H."/>
            <person name="Bowler C."/>
            <person name="Boyen C."/>
            <person name="Brownlee C."/>
            <person name="Carrano C.J."/>
            <person name="Charrier B."/>
            <person name="Cho G.Y."/>
            <person name="Coelho S.M."/>
            <person name="Collen J."/>
            <person name="Corre E."/>
            <person name="Da Silva C."/>
            <person name="Delage L."/>
            <person name="Delaroque N."/>
            <person name="Dittami S.M."/>
            <person name="Doulbeau S."/>
            <person name="Elias M."/>
            <person name="Farnham G."/>
            <person name="Gachon C.M."/>
            <person name="Gschloessl B."/>
            <person name="Heesch S."/>
            <person name="Jabbari K."/>
            <person name="Jubin C."/>
            <person name="Kawai H."/>
            <person name="Kimura K."/>
            <person name="Kloareg B."/>
            <person name="Kupper F.C."/>
            <person name="Lang D."/>
            <person name="Le Bail A."/>
            <person name="Leblanc C."/>
            <person name="Lerouge P."/>
            <person name="Lohr M."/>
            <person name="Lopez P.J."/>
            <person name="Martens C."/>
            <person name="Maumus F."/>
            <person name="Michel G."/>
            <person name="Miranda-Saavedra D."/>
            <person name="Morales J."/>
            <person name="Moreau H."/>
            <person name="Motomura T."/>
            <person name="Nagasato C."/>
            <person name="Napoli C.A."/>
            <person name="Nelson D.R."/>
            <person name="Nyvall-Collen P."/>
            <person name="Peters A.F."/>
            <person name="Pommier C."/>
            <person name="Potin P."/>
            <person name="Poulain J."/>
            <person name="Quesneville H."/>
            <person name="Read B."/>
            <person name="Rensing S.A."/>
            <person name="Ritter A."/>
            <person name="Rousvoal S."/>
            <person name="Samanta M."/>
            <person name="Samson G."/>
            <person name="Schroeder D.C."/>
            <person name="Segurens B."/>
            <person name="Strittmatter M."/>
            <person name="Tonon T."/>
            <person name="Tregear J.W."/>
            <person name="Valentin K."/>
            <person name="von Dassow P."/>
            <person name="Yamagishi T."/>
            <person name="Van de Peer Y."/>
            <person name="Wincker P."/>
        </authorList>
    </citation>
    <scope>NUCLEOTIDE SEQUENCE [LARGE SCALE GENOMIC DNA]</scope>
    <source>
        <strain evidence="18">Ec32 / CCAP1310/4</strain>
    </source>
</reference>
<dbReference type="PROSITE" id="PS52044">
    <property type="entry name" value="VLRF1"/>
    <property type="match status" value="1"/>
</dbReference>
<comment type="subcellular location">
    <subcellularLocation>
        <location evidence="1">Cytoplasm</location>
    </subcellularLocation>
</comment>
<organism evidence="17 18">
    <name type="scientific">Ectocarpus siliculosus</name>
    <name type="common">Brown alga</name>
    <name type="synonym">Conferva siliculosa</name>
    <dbReference type="NCBI Taxonomy" id="2880"/>
    <lineage>
        <taxon>Eukaryota</taxon>
        <taxon>Sar</taxon>
        <taxon>Stramenopiles</taxon>
        <taxon>Ochrophyta</taxon>
        <taxon>PX clade</taxon>
        <taxon>Phaeophyceae</taxon>
        <taxon>Ectocarpales</taxon>
        <taxon>Ectocarpaceae</taxon>
        <taxon>Ectocarpus</taxon>
    </lineage>
</organism>
<dbReference type="InterPro" id="IPR041175">
    <property type="entry name" value="VLRF1/Vms1"/>
</dbReference>
<dbReference type="GO" id="GO:0016787">
    <property type="term" value="F:hydrolase activity"/>
    <property type="evidence" value="ECO:0007669"/>
    <property type="project" value="UniProtKB-KW"/>
</dbReference>
<dbReference type="Proteomes" id="UP000002630">
    <property type="component" value="Unassembled WGS sequence"/>
</dbReference>
<dbReference type="Gene3D" id="1.25.40.20">
    <property type="entry name" value="Ankyrin repeat-containing domain"/>
    <property type="match status" value="1"/>
</dbReference>
<keyword evidence="6" id="KW-0677">Repeat</keyword>
<evidence type="ECO:0000256" key="10">
    <source>
        <dbReference type="ARBA" id="ARBA00022833"/>
    </source>
</evidence>
<evidence type="ECO:0000256" key="15">
    <source>
        <dbReference type="SAM" id="MobiDB-lite"/>
    </source>
</evidence>
<keyword evidence="4 14" id="KW-0540">Nuclease</keyword>
<gene>
    <name evidence="17" type="ORF">Esi_0015_0120</name>
</gene>
<keyword evidence="9 14" id="KW-0378">Hydrolase</keyword>
<comment type="domain">
    <text evidence="14">The VLRF1 domain mediates binding to the 60S ribosomal subunit.</text>
</comment>
<dbReference type="STRING" id="2880.D8LFL3"/>
<evidence type="ECO:0000256" key="11">
    <source>
        <dbReference type="ARBA" id="ARBA00023043"/>
    </source>
</evidence>
<accession>D8LFL3</accession>
<dbReference type="InParanoid" id="D8LFL3"/>
<keyword evidence="7 14" id="KW-0255">Endonuclease</keyword>
<dbReference type="eggNOG" id="KOG2505">
    <property type="taxonomic scope" value="Eukaryota"/>
</dbReference>
<feature type="compositionally biased region" description="Basic and acidic residues" evidence="15">
    <location>
        <begin position="634"/>
        <end position="656"/>
    </location>
</feature>
<evidence type="ECO:0000256" key="7">
    <source>
        <dbReference type="ARBA" id="ARBA00022759"/>
    </source>
</evidence>
<evidence type="ECO:0000313" key="18">
    <source>
        <dbReference type="Proteomes" id="UP000002630"/>
    </source>
</evidence>
<evidence type="ECO:0000256" key="5">
    <source>
        <dbReference type="ARBA" id="ARBA00022723"/>
    </source>
</evidence>
<dbReference type="Pfam" id="PF18716">
    <property type="entry name" value="VATC"/>
    <property type="match status" value="1"/>
</dbReference>
<feature type="compositionally biased region" description="Basic residues" evidence="15">
    <location>
        <begin position="621"/>
        <end position="633"/>
    </location>
</feature>
<feature type="region of interest" description="Disordered" evidence="15">
    <location>
        <begin position="615"/>
        <end position="663"/>
    </location>
</feature>
<feature type="compositionally biased region" description="Acidic residues" evidence="15">
    <location>
        <begin position="184"/>
        <end position="193"/>
    </location>
</feature>
<dbReference type="InterPro" id="IPR041540">
    <property type="entry name" value="VATC"/>
</dbReference>
<dbReference type="Pfam" id="PF00023">
    <property type="entry name" value="Ank"/>
    <property type="match status" value="1"/>
</dbReference>
<evidence type="ECO:0000256" key="8">
    <source>
        <dbReference type="ARBA" id="ARBA00022771"/>
    </source>
</evidence>
<dbReference type="GO" id="GO:0005737">
    <property type="term" value="C:cytoplasm"/>
    <property type="evidence" value="ECO:0007669"/>
    <property type="project" value="UniProtKB-SubCell"/>
</dbReference>
<evidence type="ECO:0000256" key="9">
    <source>
        <dbReference type="ARBA" id="ARBA00022801"/>
    </source>
</evidence>
<feature type="repeat" description="ANK" evidence="13">
    <location>
        <begin position="531"/>
        <end position="563"/>
    </location>
</feature>
<evidence type="ECO:0000313" key="17">
    <source>
        <dbReference type="EMBL" id="CBN79933.1"/>
    </source>
</evidence>
<proteinExistence type="inferred from homology"/>
<dbReference type="EMBL" id="FN649760">
    <property type="protein sequence ID" value="CBN79933.1"/>
    <property type="molecule type" value="Genomic_DNA"/>
</dbReference>
<feature type="region of interest" description="Disordered" evidence="15">
    <location>
        <begin position="125"/>
        <end position="213"/>
    </location>
</feature>
<comment type="similarity">
    <text evidence="2 14">Belongs to the ANKZF1/VMS1 family.</text>
</comment>
<dbReference type="SMART" id="SM00248">
    <property type="entry name" value="ANK"/>
    <property type="match status" value="1"/>
</dbReference>
<dbReference type="PANTHER" id="PTHR16036">
    <property type="entry name" value="ANKYRIN REPEAT AND ZINC FINGER DOMAIN-CONTAINING PROTEIN 1"/>
    <property type="match status" value="1"/>
</dbReference>
<dbReference type="AlphaFoldDB" id="D8LFL3"/>
<evidence type="ECO:0000256" key="3">
    <source>
        <dbReference type="ARBA" id="ARBA00022490"/>
    </source>
</evidence>
<keyword evidence="10" id="KW-0862">Zinc</keyword>
<keyword evidence="18" id="KW-1185">Reference proteome</keyword>
<feature type="domain" description="VLRF1" evidence="16">
    <location>
        <begin position="268"/>
        <end position="409"/>
    </location>
</feature>
<keyword evidence="11 13" id="KW-0040">ANK repeat</keyword>
<evidence type="ECO:0000256" key="6">
    <source>
        <dbReference type="ARBA" id="ARBA00022737"/>
    </source>
</evidence>
<feature type="compositionally biased region" description="Polar residues" evidence="15">
    <location>
        <begin position="426"/>
        <end position="438"/>
    </location>
</feature>
<sequence length="718" mass="75203">MDAFLAPFIKSARDKRPGRRIKGQAEGGSVVVSIFDIPAGLLAGAKPQDGALPPSVGQGPAAAAGSRTGSTDARSDGAVAPAAARGLTCIRCGLKFGDDRAAQVQHFKSALHMANLRRQLAGKPRISQAQLDDETAAAEAAAAAAGDGDTGSGAAAGAESSSSGTDSDEGPGSVGATERGLDLDGVEEEEDAGDGGLLSTVGGGGGAENGYPERGRVKVDFSLQEGPRLTFVPRGSAWAFSLSSAALGMERGDDPWGRLDSLVGTEGENRLWAVVILRSGKFAAAVFEGQAVVCHKVFRRYTIRAKRGGSQSSYDSGGRKAQSAGAALRRYGEQALREDARALLKEWEGPLKACRVVLTSVPKGMRAVLFDGKEAPFNRKDARLRPVPFAVGKPVFEEVVAVHTRVTSIVFSDAVAVPAGDPGPASNTEGSGRDSVSSKQAKKQAKATADVAGPPVARNFDEEACPPSVELLEACEQGDVDAAAALLDRLDLTAAAAVVGDARGAGGAAAGAAATGWTAGEILNHPDGFERLMTPLHVAAAGGHVAVLGVLLERGASPLAEDVRGRVPYLLAPNKDTRDAFRRARAGQPERWDWDAARVPEPLTEELELRKKEKLKEKEKEKKRRAKLRKKAEKSKAEEEARQKKEKEDAEAEDRRKRGLAAAGHCDACGKALVAKKAFSRFEFRYCSTDCANLHKRKLAADAAERRFNGGSGGVGQK</sequence>
<dbReference type="PANTHER" id="PTHR16036:SF2">
    <property type="entry name" value="TRNA ENDONUCLEASE ANKZF1"/>
    <property type="match status" value="1"/>
</dbReference>
<dbReference type="InterPro" id="IPR047139">
    <property type="entry name" value="ANKZ1/VMS1"/>
</dbReference>
<keyword evidence="12" id="KW-0175">Coiled coil</keyword>
<feature type="active site" evidence="14">
    <location>
        <position position="311"/>
    </location>
</feature>